<name>A0ACA9RUD0_9GLOM</name>
<gene>
    <name evidence="1" type="ORF">RPERSI_LOCUS22786</name>
</gene>
<reference evidence="1" key="1">
    <citation type="submission" date="2021-06" db="EMBL/GenBank/DDBJ databases">
        <authorList>
            <person name="Kallberg Y."/>
            <person name="Tangrot J."/>
            <person name="Rosling A."/>
        </authorList>
    </citation>
    <scope>NUCLEOTIDE SEQUENCE</scope>
    <source>
        <strain evidence="1">MA461A</strain>
    </source>
</reference>
<protein>
    <submittedName>
        <fullName evidence="1">16069_t:CDS:1</fullName>
    </submittedName>
</protein>
<comment type="caution">
    <text evidence="1">The sequence shown here is derived from an EMBL/GenBank/DDBJ whole genome shotgun (WGS) entry which is preliminary data.</text>
</comment>
<keyword evidence="2" id="KW-1185">Reference proteome</keyword>
<feature type="non-terminal residue" evidence="1">
    <location>
        <position position="1"/>
    </location>
</feature>
<sequence>IEAQLKYLLDREAELQLQIDELIEEITQLEAKITNKDGQDGSLTCSGNGKKRERGKSVECGDKAENNDICWEEFEAPEWCIPIKADVFAKECQFDVILMDPPWQLATHAPTRGVAIAYQQLPDICIEELPIPKLQKNGFLFIW</sequence>
<evidence type="ECO:0000313" key="1">
    <source>
        <dbReference type="EMBL" id="CAG8809089.1"/>
    </source>
</evidence>
<proteinExistence type="predicted"/>
<organism evidence="1 2">
    <name type="scientific">Racocetra persica</name>
    <dbReference type="NCBI Taxonomy" id="160502"/>
    <lineage>
        <taxon>Eukaryota</taxon>
        <taxon>Fungi</taxon>
        <taxon>Fungi incertae sedis</taxon>
        <taxon>Mucoromycota</taxon>
        <taxon>Glomeromycotina</taxon>
        <taxon>Glomeromycetes</taxon>
        <taxon>Diversisporales</taxon>
        <taxon>Gigasporaceae</taxon>
        <taxon>Racocetra</taxon>
    </lineage>
</organism>
<dbReference type="EMBL" id="CAJVQC010069675">
    <property type="protein sequence ID" value="CAG8809089.1"/>
    <property type="molecule type" value="Genomic_DNA"/>
</dbReference>
<evidence type="ECO:0000313" key="2">
    <source>
        <dbReference type="Proteomes" id="UP000789920"/>
    </source>
</evidence>
<dbReference type="Proteomes" id="UP000789920">
    <property type="component" value="Unassembled WGS sequence"/>
</dbReference>
<feature type="non-terminal residue" evidence="1">
    <location>
        <position position="143"/>
    </location>
</feature>
<accession>A0ACA9RUD0</accession>